<accession>A0ABS0BUX3</accession>
<evidence type="ECO:0000313" key="3">
    <source>
        <dbReference type="Proteomes" id="UP001193680"/>
    </source>
</evidence>
<comment type="caution">
    <text evidence="2">The sequence shown here is derived from an EMBL/GenBank/DDBJ whole genome shotgun (WGS) entry which is preliminary data.</text>
</comment>
<feature type="transmembrane region" description="Helical" evidence="1">
    <location>
        <begin position="90"/>
        <end position="113"/>
    </location>
</feature>
<evidence type="ECO:0000313" key="2">
    <source>
        <dbReference type="EMBL" id="MBF6056774.1"/>
    </source>
</evidence>
<organism evidence="2 3">
    <name type="scientific">Thiomicrorhabdus heinhorstiae</name>
    <dbReference type="NCBI Taxonomy" id="2748010"/>
    <lineage>
        <taxon>Bacteria</taxon>
        <taxon>Pseudomonadati</taxon>
        <taxon>Pseudomonadota</taxon>
        <taxon>Gammaproteobacteria</taxon>
        <taxon>Thiotrichales</taxon>
        <taxon>Piscirickettsiaceae</taxon>
        <taxon>Thiomicrorhabdus</taxon>
    </lineage>
</organism>
<gene>
    <name evidence="2" type="ORF">H8792_000285</name>
</gene>
<dbReference type="Proteomes" id="UP001193680">
    <property type="component" value="Unassembled WGS sequence"/>
</dbReference>
<evidence type="ECO:0008006" key="4">
    <source>
        <dbReference type="Google" id="ProtNLM"/>
    </source>
</evidence>
<dbReference type="EMBL" id="JACBGI020000001">
    <property type="protein sequence ID" value="MBF6056774.1"/>
    <property type="molecule type" value="Genomic_DNA"/>
</dbReference>
<sequence>MNGYPKGFLIFVTAFLIALWLSGILLLPSVAVFRLEWDYDWLMDLPFSSGDLRHTITTLHAIFAWSFTAMVGAIWTIHMRGHWRRRENRFSGGLFSFLWIALFISALGIYYFGDPDNSLYSSLIHSAVGLMIPLMLWQHKRSGEKAVEQNRSPSRKV</sequence>
<proteinExistence type="predicted"/>
<keyword evidence="1" id="KW-1133">Transmembrane helix</keyword>
<feature type="transmembrane region" description="Helical" evidence="1">
    <location>
        <begin position="119"/>
        <end position="137"/>
    </location>
</feature>
<reference evidence="2 3" key="2">
    <citation type="submission" date="2020-11" db="EMBL/GenBank/DDBJ databases">
        <title>Sulfur oxidizing isolate from Hospital Hole Sinkhole.</title>
        <authorList>
            <person name="Scott K.M."/>
        </authorList>
    </citation>
    <scope>NUCLEOTIDE SEQUENCE [LARGE SCALE GENOMIC DNA]</scope>
    <source>
        <strain evidence="2 3">HH1</strain>
    </source>
</reference>
<keyword evidence="3" id="KW-1185">Reference proteome</keyword>
<feature type="transmembrane region" description="Helical" evidence="1">
    <location>
        <begin position="58"/>
        <end position="78"/>
    </location>
</feature>
<reference evidence="2 3" key="1">
    <citation type="submission" date="2020-06" db="EMBL/GenBank/DDBJ databases">
        <authorList>
            <person name="Scott K."/>
        </authorList>
    </citation>
    <scope>NUCLEOTIDE SEQUENCE [LARGE SCALE GENOMIC DNA]</scope>
    <source>
        <strain evidence="2 3">HH1</strain>
    </source>
</reference>
<dbReference type="RefSeq" id="WP_194947141.1">
    <property type="nucleotide sequence ID" value="NZ_JACBGI020000001.1"/>
</dbReference>
<evidence type="ECO:0000256" key="1">
    <source>
        <dbReference type="SAM" id="Phobius"/>
    </source>
</evidence>
<keyword evidence="1" id="KW-0472">Membrane</keyword>
<protein>
    <recommendedName>
        <fullName evidence="4">DUF4405 domain-containing protein</fullName>
    </recommendedName>
</protein>
<keyword evidence="1" id="KW-0812">Transmembrane</keyword>
<name>A0ABS0BUX3_9GAMM</name>